<protein>
    <recommendedName>
        <fullName evidence="4">Reverse transcriptase</fullName>
    </recommendedName>
</protein>
<dbReference type="Proteomes" id="UP001151760">
    <property type="component" value="Unassembled WGS sequence"/>
</dbReference>
<name>A0ABQ5JC51_9ASTR</name>
<feature type="region of interest" description="Disordered" evidence="1">
    <location>
        <begin position="52"/>
        <end position="87"/>
    </location>
</feature>
<sequence length="352" mass="41188">MCTYLKNIGGWKPKDLKNKSFANIQELFDKAMKRVNTFVDFRTELVEGTEIEESSKKAKVMEESSKRAGDELEQESTKKQKMDEDKETTELQSLMKIVPNEEEVATDAIPLATKPLTIVDYKIIKEGKISFFQIITVDGSLKRYSAFIQMLKSFDREDLETLWKLVKAKHGYTRPERGYERVLWGDLKIIVHFVRFQDMRIFMLVKKRYPLTPATITDMLNRKLQADHLNEIGIQQEVSYSYDQQTVRIKRLLVNLGVTAVKVRVTAAKKNLLRNSRSIEVRFNKKYPTPGINNWYQSHVARDLGFYKKVQQVVDIKGFKTEEVVAVWWHGMEQDVEDFIVLKKYQQVQRKS</sequence>
<feature type="compositionally biased region" description="Basic and acidic residues" evidence="1">
    <location>
        <begin position="53"/>
        <end position="84"/>
    </location>
</feature>
<evidence type="ECO:0000313" key="2">
    <source>
        <dbReference type="EMBL" id="GJU09515.1"/>
    </source>
</evidence>
<gene>
    <name evidence="2" type="ORF">Tco_1131911</name>
</gene>
<dbReference type="EMBL" id="BQNB010021734">
    <property type="protein sequence ID" value="GJU09515.1"/>
    <property type="molecule type" value="Genomic_DNA"/>
</dbReference>
<proteinExistence type="predicted"/>
<evidence type="ECO:0000256" key="1">
    <source>
        <dbReference type="SAM" id="MobiDB-lite"/>
    </source>
</evidence>
<comment type="caution">
    <text evidence="2">The sequence shown here is derived from an EMBL/GenBank/DDBJ whole genome shotgun (WGS) entry which is preliminary data.</text>
</comment>
<organism evidence="2 3">
    <name type="scientific">Tanacetum coccineum</name>
    <dbReference type="NCBI Taxonomy" id="301880"/>
    <lineage>
        <taxon>Eukaryota</taxon>
        <taxon>Viridiplantae</taxon>
        <taxon>Streptophyta</taxon>
        <taxon>Embryophyta</taxon>
        <taxon>Tracheophyta</taxon>
        <taxon>Spermatophyta</taxon>
        <taxon>Magnoliopsida</taxon>
        <taxon>eudicotyledons</taxon>
        <taxon>Gunneridae</taxon>
        <taxon>Pentapetalae</taxon>
        <taxon>asterids</taxon>
        <taxon>campanulids</taxon>
        <taxon>Asterales</taxon>
        <taxon>Asteraceae</taxon>
        <taxon>Asteroideae</taxon>
        <taxon>Anthemideae</taxon>
        <taxon>Anthemidinae</taxon>
        <taxon>Tanacetum</taxon>
    </lineage>
</organism>
<reference evidence="2" key="2">
    <citation type="submission" date="2022-01" db="EMBL/GenBank/DDBJ databases">
        <authorList>
            <person name="Yamashiro T."/>
            <person name="Shiraishi A."/>
            <person name="Satake H."/>
            <person name="Nakayama K."/>
        </authorList>
    </citation>
    <scope>NUCLEOTIDE SEQUENCE</scope>
</reference>
<evidence type="ECO:0008006" key="4">
    <source>
        <dbReference type="Google" id="ProtNLM"/>
    </source>
</evidence>
<reference evidence="2" key="1">
    <citation type="journal article" date="2022" name="Int. J. Mol. Sci.">
        <title>Draft Genome of Tanacetum Coccineum: Genomic Comparison of Closely Related Tanacetum-Family Plants.</title>
        <authorList>
            <person name="Yamashiro T."/>
            <person name="Shiraishi A."/>
            <person name="Nakayama K."/>
            <person name="Satake H."/>
        </authorList>
    </citation>
    <scope>NUCLEOTIDE SEQUENCE</scope>
</reference>
<evidence type="ECO:0000313" key="3">
    <source>
        <dbReference type="Proteomes" id="UP001151760"/>
    </source>
</evidence>
<keyword evidence="3" id="KW-1185">Reference proteome</keyword>
<accession>A0ABQ5JC51</accession>